<evidence type="ECO:0000256" key="2">
    <source>
        <dbReference type="SAM" id="SignalP"/>
    </source>
</evidence>
<accession>A0A967BH24</accession>
<keyword evidence="2" id="KW-0732">Signal</keyword>
<dbReference type="Proteomes" id="UP000639775">
    <property type="component" value="Unassembled WGS sequence"/>
</dbReference>
<feature type="signal peptide" evidence="2">
    <location>
        <begin position="1"/>
        <end position="23"/>
    </location>
</feature>
<comment type="caution">
    <text evidence="4">The sequence shown here is derived from an EMBL/GenBank/DDBJ whole genome shotgun (WGS) entry which is preliminary data.</text>
</comment>
<sequence length="230" mass="24849">MRRFAVLLCVVCLVAFGGGGVQAEQPAATSSLALIKPPAAREANLPRTRWEHKGAQSQIWTRAALSALKAHGRVLTDMVPRDIGDWCPAYRNSDVDGRRAFWVGFLSALAKHESTYRADAVGGGGKWYGLLQILPSTARGYGCRAGSGPALKHGPDNLSCAIRIMARTVPRDGVVAQGMRGVAADWGPFHSRSKREDMRAWVRRQSYCKPLGAVRPQARPTTPTANSTAD</sequence>
<feature type="domain" description="Transglycosylase SLT" evidence="3">
    <location>
        <begin position="102"/>
        <end position="167"/>
    </location>
</feature>
<dbReference type="InterPro" id="IPR008258">
    <property type="entry name" value="Transglycosylase_SLT_dom_1"/>
</dbReference>
<protein>
    <submittedName>
        <fullName evidence="4">Lytic transglycosylase domain-containing protein</fullName>
    </submittedName>
</protein>
<reference evidence="4" key="1">
    <citation type="submission" date="2020-03" db="EMBL/GenBank/DDBJ databases">
        <title>Roseovarius gahaiensis sp. nov., isolated from Gahai Saline Lake, China.</title>
        <authorList>
            <person name="Sun X."/>
        </authorList>
    </citation>
    <scope>NUCLEOTIDE SEQUENCE</scope>
    <source>
        <strain evidence="4">GH877</strain>
    </source>
</reference>
<proteinExistence type="inferred from homology"/>
<organism evidence="4 5">
    <name type="scientific">Roseovarius gahaiensis</name>
    <dbReference type="NCBI Taxonomy" id="2716691"/>
    <lineage>
        <taxon>Bacteria</taxon>
        <taxon>Pseudomonadati</taxon>
        <taxon>Pseudomonadota</taxon>
        <taxon>Alphaproteobacteria</taxon>
        <taxon>Rhodobacterales</taxon>
        <taxon>Roseobacteraceae</taxon>
        <taxon>Roseovarius</taxon>
    </lineage>
</organism>
<keyword evidence="5" id="KW-1185">Reference proteome</keyword>
<feature type="chain" id="PRO_5036753828" evidence="2">
    <location>
        <begin position="24"/>
        <end position="230"/>
    </location>
</feature>
<gene>
    <name evidence="4" type="ORF">HAT86_06480</name>
</gene>
<name>A0A967BH24_9RHOB</name>
<dbReference type="Gene3D" id="1.10.530.10">
    <property type="match status" value="1"/>
</dbReference>
<dbReference type="InterPro" id="IPR023346">
    <property type="entry name" value="Lysozyme-like_dom_sf"/>
</dbReference>
<evidence type="ECO:0000313" key="4">
    <source>
        <dbReference type="EMBL" id="NHQ74112.1"/>
    </source>
</evidence>
<dbReference type="AlphaFoldDB" id="A0A967BH24"/>
<dbReference type="RefSeq" id="WP_167194657.1">
    <property type="nucleotide sequence ID" value="NZ_JAAORB010000008.1"/>
</dbReference>
<dbReference type="EMBL" id="JAAORB010000008">
    <property type="protein sequence ID" value="NHQ74112.1"/>
    <property type="molecule type" value="Genomic_DNA"/>
</dbReference>
<dbReference type="CDD" id="cd00442">
    <property type="entry name" value="Lyz-like"/>
    <property type="match status" value="1"/>
</dbReference>
<evidence type="ECO:0000313" key="5">
    <source>
        <dbReference type="Proteomes" id="UP000639775"/>
    </source>
</evidence>
<evidence type="ECO:0000259" key="3">
    <source>
        <dbReference type="Pfam" id="PF01464"/>
    </source>
</evidence>
<comment type="similarity">
    <text evidence="1">Belongs to the virb1 family.</text>
</comment>
<dbReference type="SUPFAM" id="SSF53955">
    <property type="entry name" value="Lysozyme-like"/>
    <property type="match status" value="1"/>
</dbReference>
<evidence type="ECO:0000256" key="1">
    <source>
        <dbReference type="ARBA" id="ARBA00009387"/>
    </source>
</evidence>
<dbReference type="Pfam" id="PF01464">
    <property type="entry name" value="SLT"/>
    <property type="match status" value="1"/>
</dbReference>